<feature type="region of interest" description="Disordered" evidence="1">
    <location>
        <begin position="126"/>
        <end position="159"/>
    </location>
</feature>
<protein>
    <recommendedName>
        <fullName evidence="5">META domain-containing protein</fullName>
    </recommendedName>
</protein>
<evidence type="ECO:0000256" key="1">
    <source>
        <dbReference type="SAM" id="MobiDB-lite"/>
    </source>
</evidence>
<dbReference type="EMBL" id="FMHT01000003">
    <property type="protein sequence ID" value="SCL28350.1"/>
    <property type="molecule type" value="Genomic_DNA"/>
</dbReference>
<proteinExistence type="predicted"/>
<dbReference type="OrthoDB" id="4307068at2"/>
<keyword evidence="2" id="KW-0732">Signal</keyword>
<dbReference type="AlphaFoldDB" id="A0A1C6SFT9"/>
<accession>A0A1C6SFT9</accession>
<feature type="signal peptide" evidence="2">
    <location>
        <begin position="1"/>
        <end position="22"/>
    </location>
</feature>
<reference evidence="3 4" key="1">
    <citation type="submission" date="2016-06" db="EMBL/GenBank/DDBJ databases">
        <authorList>
            <person name="Kjaerup R.B."/>
            <person name="Dalgaard T.S."/>
            <person name="Juul-Madsen H.R."/>
        </authorList>
    </citation>
    <scope>NUCLEOTIDE SEQUENCE [LARGE SCALE GENOMIC DNA]</scope>
    <source>
        <strain evidence="3 4">DSM 43818</strain>
    </source>
</reference>
<evidence type="ECO:0000313" key="3">
    <source>
        <dbReference type="EMBL" id="SCL28350.1"/>
    </source>
</evidence>
<organism evidence="3 4">
    <name type="scientific">Micromonospora nigra</name>
    <dbReference type="NCBI Taxonomy" id="145857"/>
    <lineage>
        <taxon>Bacteria</taxon>
        <taxon>Bacillati</taxon>
        <taxon>Actinomycetota</taxon>
        <taxon>Actinomycetes</taxon>
        <taxon>Micromonosporales</taxon>
        <taxon>Micromonosporaceae</taxon>
        <taxon>Micromonospora</taxon>
    </lineage>
</organism>
<feature type="compositionally biased region" description="Pro residues" evidence="1">
    <location>
        <begin position="130"/>
        <end position="148"/>
    </location>
</feature>
<keyword evidence="4" id="KW-1185">Reference proteome</keyword>
<feature type="compositionally biased region" description="Low complexity" evidence="1">
    <location>
        <begin position="149"/>
        <end position="159"/>
    </location>
</feature>
<evidence type="ECO:0000313" key="4">
    <source>
        <dbReference type="Proteomes" id="UP000199699"/>
    </source>
</evidence>
<gene>
    <name evidence="3" type="ORF">GA0070616_3676</name>
</gene>
<feature type="chain" id="PRO_5008745729" description="META domain-containing protein" evidence="2">
    <location>
        <begin position="23"/>
        <end position="317"/>
    </location>
</feature>
<dbReference type="PROSITE" id="PS51257">
    <property type="entry name" value="PROKAR_LIPOPROTEIN"/>
    <property type="match status" value="1"/>
</dbReference>
<sequence length="317" mass="32645">MRRFIALLGLPLLLMAAGCASGGDDTADGSASPDHLDEAFHQRAAEVAGNWRPGPTWTDGYVPLQGPTVLVGDPDFTPDTEAAFRAGWFRAQVALPGARPADGVVRFPDGRLTVPLVSAEEAYRQLDQGDPPPCAGRPKEPATPPPAGPSDGPDAATGDAASFACIPLTVTRVELGAATVRTSRGEAQVPAWLFTVEEIAAPVARLAVATEAVAEPPQPTGPKSPAPEELVGAQDLVSVDGATLTYHLGVGSCDTGITPLVREQDGTVVVGGSVVRSTGVCDEMLNLEPVTVTLDAPLAARPVLDVVTGAPLRFTGR</sequence>
<name>A0A1C6SFT9_9ACTN</name>
<evidence type="ECO:0000256" key="2">
    <source>
        <dbReference type="SAM" id="SignalP"/>
    </source>
</evidence>
<dbReference type="Proteomes" id="UP000199699">
    <property type="component" value="Unassembled WGS sequence"/>
</dbReference>
<dbReference type="RefSeq" id="WP_091083949.1">
    <property type="nucleotide sequence ID" value="NZ_FMHT01000003.1"/>
</dbReference>
<evidence type="ECO:0008006" key="5">
    <source>
        <dbReference type="Google" id="ProtNLM"/>
    </source>
</evidence>